<gene>
    <name evidence="5" type="ORF">KM92DES2_10156</name>
</gene>
<dbReference type="InterPro" id="IPR006431">
    <property type="entry name" value="Phage_tape_meas_C"/>
</dbReference>
<evidence type="ECO:0000256" key="2">
    <source>
        <dbReference type="SAM" id="MobiDB-lite"/>
    </source>
</evidence>
<dbReference type="RefSeq" id="WP_296934890.1">
    <property type="nucleotide sequence ID" value="NZ_LT598928.1"/>
</dbReference>
<dbReference type="NCBIfam" id="TIGR02675">
    <property type="entry name" value="tape_meas_nterm"/>
    <property type="match status" value="1"/>
</dbReference>
<dbReference type="PANTHER" id="PTHR38812">
    <property type="entry name" value="MU-LIKE PROPHAGE FLUMU PROTEIN GP42"/>
    <property type="match status" value="1"/>
</dbReference>
<dbReference type="Pfam" id="PF09718">
    <property type="entry name" value="Tape_meas_lam_C"/>
    <property type="match status" value="1"/>
</dbReference>
<organism evidence="5">
    <name type="scientific">uncultured Desulfovibrio sp</name>
    <dbReference type="NCBI Taxonomy" id="167968"/>
    <lineage>
        <taxon>Bacteria</taxon>
        <taxon>Pseudomonadati</taxon>
        <taxon>Thermodesulfobacteriota</taxon>
        <taxon>Desulfovibrionia</taxon>
        <taxon>Desulfovibrionales</taxon>
        <taxon>Desulfovibrionaceae</taxon>
        <taxon>Desulfovibrio</taxon>
        <taxon>environmental samples</taxon>
    </lineage>
</organism>
<dbReference type="AlphaFoldDB" id="A0A212IWK0"/>
<proteinExistence type="predicted"/>
<accession>A0A212IWK0</accession>
<dbReference type="Pfam" id="PF20155">
    <property type="entry name" value="TMP_3"/>
    <property type="match status" value="1"/>
</dbReference>
<feature type="region of interest" description="Disordered" evidence="2">
    <location>
        <begin position="813"/>
        <end position="835"/>
    </location>
</feature>
<sequence length="835" mass="91056">MAEKQVKVEISAIDKASQVFRALGRTADDLKKKLSVMTGALTLGVGVGSVIHAVDALTDSMLSLSRLKISYESIFGSEYAASRQLDFVYRQTQQIGLQFQSSAEAAKTFFAASQGTPLERDMNSIFSGIANAAAAMQMPMEDVNGVFLALGQMVSKGKVQAEELRGQLGERLPGAFRMAAEAMGMSTAELDKFMADGKLLSEDLLPRLAEALNEKYAESARRSAEGLQGSINTMTTEWERFKANVLNSEITGSLIINLKTVLKNQNDNAAQDKERNDLIAQLQGMGIGPDSQGESVDFMGNTYDRGYYSDQFLNFWRTLNAGWAAENAIAEQNANAQQAIFQKADTSFKNFVKDSKSVKISALTSDKDSTLKDIDAAIEERRSAGVGFEDLIKRKSQVVAEYQNKLEKLNKSESSSTNKRFSFDTGLERLRREVANMESTVNPAAIGIDRIRQKLELEKQNAIAAAEAHAKLSVQRKEASPQDAQEKLNLEKRKAELTYAQKLADAEEKGRQQRLEFYREFAELSGNYTLGIDAQTEAIRRQGEEYKNAGISAELVQQYEAMKRLETARDPLSGSIRSLRQYASEATDLGKGMADVWATCFQGMEQAGTNAFMGMKVSATDWANSFIADLFRISYRAAVLGPLASGLSSLFSGLSFGSGLQTTNPSSSWANFGATPGQSMSIPGFHNGGLVGVDAPTFTRSVPAAAFIGAPRLHTGGGWFGPGEYAAILKKRELVLNEQEARAYLSGRSAPPAIINMIGAGTQAQGQQIVINFYDKEGNRQQQTATNNGFGNMTLDVLLNEFDKGLAQRITQGKSQSARAYDTTRGISSARQKYN</sequence>
<reference evidence="5" key="1">
    <citation type="submission" date="2016-04" db="EMBL/GenBank/DDBJ databases">
        <authorList>
            <person name="Evans L.H."/>
            <person name="Alamgir A."/>
            <person name="Owens N."/>
            <person name="Weber N.D."/>
            <person name="Virtaneva K."/>
            <person name="Barbian K."/>
            <person name="Babar A."/>
            <person name="Rosenke K."/>
        </authorList>
    </citation>
    <scope>NUCLEOTIDE SEQUENCE</scope>
    <source>
        <strain evidence="5">92-2</strain>
    </source>
</reference>
<keyword evidence="1" id="KW-0175">Coiled coil</keyword>
<feature type="compositionally biased region" description="Polar residues" evidence="2">
    <location>
        <begin position="825"/>
        <end position="835"/>
    </location>
</feature>
<dbReference type="EMBL" id="FLUP01000001">
    <property type="protein sequence ID" value="SBV91603.1"/>
    <property type="molecule type" value="Genomic_DNA"/>
</dbReference>
<evidence type="ECO:0000259" key="4">
    <source>
        <dbReference type="Pfam" id="PF20155"/>
    </source>
</evidence>
<feature type="domain" description="Tape measure protein N-terminal" evidence="4">
    <location>
        <begin position="64"/>
        <end position="244"/>
    </location>
</feature>
<feature type="coiled-coil region" evidence="1">
    <location>
        <begin position="392"/>
        <end position="419"/>
    </location>
</feature>
<evidence type="ECO:0000256" key="1">
    <source>
        <dbReference type="SAM" id="Coils"/>
    </source>
</evidence>
<dbReference type="InterPro" id="IPR053058">
    <property type="entry name" value="Mulikevirus_tape_measure"/>
</dbReference>
<feature type="domain" description="Bacteriophage tail tape measure C-terminal" evidence="3">
    <location>
        <begin position="573"/>
        <end position="644"/>
    </location>
</feature>
<name>A0A212IWK0_9BACT</name>
<protein>
    <submittedName>
        <fullName evidence="5">Uncharacterized protein</fullName>
    </submittedName>
</protein>
<dbReference type="PANTHER" id="PTHR38812:SF2">
    <property type="entry name" value="MU-LIKE PROPHAGE FLUMU PROTEIN GP42"/>
    <property type="match status" value="1"/>
</dbReference>
<evidence type="ECO:0000313" key="5">
    <source>
        <dbReference type="EMBL" id="SBV91603.1"/>
    </source>
</evidence>
<dbReference type="InterPro" id="IPR013491">
    <property type="entry name" value="Tape_meas_N"/>
</dbReference>
<evidence type="ECO:0000259" key="3">
    <source>
        <dbReference type="Pfam" id="PF09718"/>
    </source>
</evidence>